<dbReference type="CDD" id="cd12215">
    <property type="entry name" value="ChiC_BD"/>
    <property type="match status" value="1"/>
</dbReference>
<reference evidence="5" key="1">
    <citation type="journal article" date="2019" name="Int. J. Syst. Evol. Microbiol.">
        <title>The Global Catalogue of Microorganisms (GCM) 10K type strain sequencing project: providing services to taxonomists for standard genome sequencing and annotation.</title>
        <authorList>
            <consortium name="The Broad Institute Genomics Platform"/>
            <consortium name="The Broad Institute Genome Sequencing Center for Infectious Disease"/>
            <person name="Wu L."/>
            <person name="Ma J."/>
        </authorList>
    </citation>
    <scope>NUCLEOTIDE SEQUENCE [LARGE SCALE GENOMIC DNA]</scope>
    <source>
        <strain evidence="5">NBRC 104970</strain>
    </source>
</reference>
<sequence length="515" mass="54716">MKRSHLPWLICLALSGGAAAACPGWQEGEHYAAGSAVRYQEQTYTATVAHTAHVGAGWNPASTPTLWRVGGSCDAAVTPTPAATPTAVPVTPSVTPAPGNTACGEAWTQSAVYLGGQRVVRNGVLYQAKWWTQGDDPAQSGAWGVWTKVDHCSVVTPTPTPQPTPTPTPLPTPTVTPTPAGVLAQTVSGGRVQPESAERVAFGWPGVYFEGRFSGTGVGLRLDDGTNHYNVEIDGKPFARLARPGNTTYWVKGLNDGVHTVRLSKRTEFPSVVARFGGLVAADGGTLLAPPPAPTRRIEFIGDSYTSGLGAESGNRDCSDELLVSSTNSDASFGALTARHYGAAYQLNGYSGVGLVRNYNGADRGTDYRTYYDRALPGVVGNQWVQGDWKPQVVVVGLGINDFSTPVNAGEPYTAETLKATYKAAYLEFLGKLRRQYGNDAYLIVSATALYQTTALADTAQAVVAEAQAQGDTRVVYFYYDGLDGMGCQWHPSVNDHRAISGKLINLIDSLKVWP</sequence>
<keyword evidence="5" id="KW-1185">Reference proteome</keyword>
<dbReference type="InterPro" id="IPR036573">
    <property type="entry name" value="CBM_sf_5/12"/>
</dbReference>
<name>A0ABQ6BWW5_9NEIS</name>
<feature type="signal peptide" evidence="2">
    <location>
        <begin position="1"/>
        <end position="20"/>
    </location>
</feature>
<dbReference type="PROSITE" id="PS51257">
    <property type="entry name" value="PROKAR_LIPOPROTEIN"/>
    <property type="match status" value="1"/>
</dbReference>
<dbReference type="Pfam" id="PF17996">
    <property type="entry name" value="CE2_N"/>
    <property type="match status" value="1"/>
</dbReference>
<dbReference type="PANTHER" id="PTHR37834">
    <property type="entry name" value="GDSL-LIKE LIPASE/ACYLHYDROLASE DOMAIN PROTEIN (AFU_ORTHOLOGUE AFUA_2G00620)"/>
    <property type="match status" value="1"/>
</dbReference>
<accession>A0ABQ6BWW5</accession>
<dbReference type="InterPro" id="IPR036514">
    <property type="entry name" value="SGNH_hydro_sf"/>
</dbReference>
<gene>
    <name evidence="4" type="ORF">GCM10007860_14310</name>
</gene>
<dbReference type="InterPro" id="IPR013830">
    <property type="entry name" value="SGNH_hydro"/>
</dbReference>
<dbReference type="Gene3D" id="2.10.10.20">
    <property type="entry name" value="Carbohydrate-binding module superfamily 5/12"/>
    <property type="match status" value="2"/>
</dbReference>
<dbReference type="Pfam" id="PF13472">
    <property type="entry name" value="Lipase_GDSL_2"/>
    <property type="match status" value="1"/>
</dbReference>
<keyword evidence="1" id="KW-0378">Hydrolase</keyword>
<dbReference type="Gene3D" id="2.60.120.260">
    <property type="entry name" value="Galactose-binding domain-like"/>
    <property type="match status" value="1"/>
</dbReference>
<evidence type="ECO:0000313" key="5">
    <source>
        <dbReference type="Proteomes" id="UP001156836"/>
    </source>
</evidence>
<dbReference type="PANTHER" id="PTHR37834:SF2">
    <property type="entry name" value="ESTERASE, SGNH HYDROLASE-TYPE"/>
    <property type="match status" value="1"/>
</dbReference>
<evidence type="ECO:0000259" key="3">
    <source>
        <dbReference type="SMART" id="SM00495"/>
    </source>
</evidence>
<dbReference type="Gene3D" id="3.40.50.1110">
    <property type="entry name" value="SGNH hydrolase"/>
    <property type="match status" value="1"/>
</dbReference>
<keyword evidence="2" id="KW-0732">Signal</keyword>
<dbReference type="InterPro" id="IPR003610">
    <property type="entry name" value="CBM5/12"/>
</dbReference>
<feature type="chain" id="PRO_5047125773" description="Chitin-binding type-3 domain-containing protein" evidence="2">
    <location>
        <begin position="21"/>
        <end position="515"/>
    </location>
</feature>
<dbReference type="SMART" id="SM00495">
    <property type="entry name" value="ChtBD3"/>
    <property type="match status" value="2"/>
</dbReference>
<organism evidence="4 5">
    <name type="scientific">Chitiniphilus shinanonensis</name>
    <dbReference type="NCBI Taxonomy" id="553088"/>
    <lineage>
        <taxon>Bacteria</taxon>
        <taxon>Pseudomonadati</taxon>
        <taxon>Pseudomonadota</taxon>
        <taxon>Betaproteobacteria</taxon>
        <taxon>Neisseriales</taxon>
        <taxon>Chitinibacteraceae</taxon>
        <taxon>Chitiniphilus</taxon>
    </lineage>
</organism>
<feature type="domain" description="Chitin-binding type-3" evidence="3">
    <location>
        <begin position="104"/>
        <end position="149"/>
    </location>
</feature>
<dbReference type="SUPFAM" id="SSF52266">
    <property type="entry name" value="SGNH hydrolase"/>
    <property type="match status" value="1"/>
</dbReference>
<dbReference type="EMBL" id="BSOZ01000015">
    <property type="protein sequence ID" value="GLS04284.1"/>
    <property type="molecule type" value="Genomic_DNA"/>
</dbReference>
<protein>
    <recommendedName>
        <fullName evidence="3">Chitin-binding type-3 domain-containing protein</fullName>
    </recommendedName>
</protein>
<dbReference type="Proteomes" id="UP001156836">
    <property type="component" value="Unassembled WGS sequence"/>
</dbReference>
<evidence type="ECO:0000313" key="4">
    <source>
        <dbReference type="EMBL" id="GLS04284.1"/>
    </source>
</evidence>
<dbReference type="Pfam" id="PF02839">
    <property type="entry name" value="CBM_5_12"/>
    <property type="match status" value="2"/>
</dbReference>
<evidence type="ECO:0000256" key="1">
    <source>
        <dbReference type="ARBA" id="ARBA00022801"/>
    </source>
</evidence>
<dbReference type="CDD" id="cd12214">
    <property type="entry name" value="ChiA1_BD"/>
    <property type="match status" value="1"/>
</dbReference>
<dbReference type="RefSeq" id="WP_018747709.1">
    <property type="nucleotide sequence ID" value="NZ_BSOZ01000015.1"/>
</dbReference>
<dbReference type="SUPFAM" id="SSF51055">
    <property type="entry name" value="Carbohydrate binding domain"/>
    <property type="match status" value="2"/>
</dbReference>
<dbReference type="InterPro" id="IPR052762">
    <property type="entry name" value="PCW_deacetylase/CE"/>
</dbReference>
<comment type="caution">
    <text evidence="4">The sequence shown here is derived from an EMBL/GenBank/DDBJ whole genome shotgun (WGS) entry which is preliminary data.</text>
</comment>
<feature type="domain" description="Chitin-binding type-3" evidence="3">
    <location>
        <begin position="22"/>
        <end position="70"/>
    </location>
</feature>
<proteinExistence type="predicted"/>
<evidence type="ECO:0000256" key="2">
    <source>
        <dbReference type="SAM" id="SignalP"/>
    </source>
</evidence>
<dbReference type="InterPro" id="IPR040794">
    <property type="entry name" value="CE2_N"/>
</dbReference>